<keyword evidence="2" id="KW-0645">Protease</keyword>
<dbReference type="GO" id="GO:0008233">
    <property type="term" value="F:peptidase activity"/>
    <property type="evidence" value="ECO:0007669"/>
    <property type="project" value="UniProtKB-KW"/>
</dbReference>
<dbReference type="RefSeq" id="WP_101892477.1">
    <property type="nucleotide sequence ID" value="NZ_CP022684.1"/>
</dbReference>
<gene>
    <name evidence="2" type="ORF">Kalk_01230</name>
</gene>
<dbReference type="GO" id="GO:0006508">
    <property type="term" value="P:proteolysis"/>
    <property type="evidence" value="ECO:0007669"/>
    <property type="project" value="UniProtKB-KW"/>
</dbReference>
<feature type="domain" description="Retropepsin-like aspartic endopeptidase" evidence="1">
    <location>
        <begin position="9"/>
        <end position="143"/>
    </location>
</feature>
<accession>A0A2K9LFY0</accession>
<dbReference type="SUPFAM" id="SSF50630">
    <property type="entry name" value="Acid proteases"/>
    <property type="match status" value="1"/>
</dbReference>
<dbReference type="InterPro" id="IPR008503">
    <property type="entry name" value="Asp_endopeptidase"/>
</dbReference>
<dbReference type="AlphaFoldDB" id="A0A2K9LFY0"/>
<dbReference type="InterPro" id="IPR021109">
    <property type="entry name" value="Peptidase_aspartic_dom_sf"/>
</dbReference>
<keyword evidence="3" id="KW-1185">Reference proteome</keyword>
<dbReference type="EMBL" id="CP022684">
    <property type="protein sequence ID" value="AUM11137.1"/>
    <property type="molecule type" value="Genomic_DNA"/>
</dbReference>
<dbReference type="Gene3D" id="2.40.70.10">
    <property type="entry name" value="Acid Proteases"/>
    <property type="match status" value="1"/>
</dbReference>
<evidence type="ECO:0000313" key="2">
    <source>
        <dbReference type="EMBL" id="AUM11137.1"/>
    </source>
</evidence>
<dbReference type="Proteomes" id="UP000235116">
    <property type="component" value="Chromosome"/>
</dbReference>
<sequence length="147" mass="16347">MKKKANKMVVGALECCDLPELGLTDLQMRVDTGAATSSLHVDNIEEFEKDGKAWVKFDIHPDVHNVDRIVTTTAPLKGKKIVKSSSADKEKRVVIRTDIQLGGKVWKIKLTLTDRSTMTNLMLLGREAMNGRILVDPGDEFLLSKNN</sequence>
<protein>
    <submittedName>
        <fullName evidence="2">ATP-dependent zinc protease</fullName>
    </submittedName>
</protein>
<dbReference type="PANTHER" id="PTHR38037">
    <property type="entry name" value="ZN_PROTEASE DOMAIN-CONTAINING PROTEIN"/>
    <property type="match status" value="1"/>
</dbReference>
<name>A0A2K9LFY0_9GAMM</name>
<evidence type="ECO:0000259" key="1">
    <source>
        <dbReference type="Pfam" id="PF05618"/>
    </source>
</evidence>
<organism evidence="2 3">
    <name type="scientific">Ketobacter alkanivorans</name>
    <dbReference type="NCBI Taxonomy" id="1917421"/>
    <lineage>
        <taxon>Bacteria</taxon>
        <taxon>Pseudomonadati</taxon>
        <taxon>Pseudomonadota</taxon>
        <taxon>Gammaproteobacteria</taxon>
        <taxon>Pseudomonadales</taxon>
        <taxon>Ketobacteraceae</taxon>
        <taxon>Ketobacter</taxon>
    </lineage>
</organism>
<reference evidence="3" key="1">
    <citation type="submission" date="2017-08" db="EMBL/GenBank/DDBJ databases">
        <title>Direct submision.</title>
        <authorList>
            <person name="Kim S.-J."/>
            <person name="Rhee S.-K."/>
        </authorList>
    </citation>
    <scope>NUCLEOTIDE SEQUENCE [LARGE SCALE GENOMIC DNA]</scope>
    <source>
        <strain evidence="3">GI5</strain>
    </source>
</reference>
<proteinExistence type="predicted"/>
<evidence type="ECO:0000313" key="3">
    <source>
        <dbReference type="Proteomes" id="UP000235116"/>
    </source>
</evidence>
<dbReference type="OrthoDB" id="8546610at2"/>
<keyword evidence="2" id="KW-0378">Hydrolase</keyword>
<dbReference type="PANTHER" id="PTHR38037:SF2">
    <property type="entry name" value="ATP-DEPENDENT ZINC PROTEASE DOMAIN-CONTAINING PROTEIN-RELATED"/>
    <property type="match status" value="1"/>
</dbReference>
<dbReference type="KEGG" id="kak:Kalk_01230"/>
<dbReference type="Pfam" id="PF05618">
    <property type="entry name" value="Zn_protease"/>
    <property type="match status" value="1"/>
</dbReference>